<evidence type="ECO:0000313" key="3">
    <source>
        <dbReference type="Proteomes" id="UP001235547"/>
    </source>
</evidence>
<evidence type="ECO:0008006" key="4">
    <source>
        <dbReference type="Google" id="ProtNLM"/>
    </source>
</evidence>
<reference evidence="2 3" key="1">
    <citation type="submission" date="2023-03" db="EMBL/GenBank/DDBJ databases">
        <authorList>
            <person name="Kaur S."/>
            <person name="Espinosa-Saiz D."/>
            <person name="Velazquez E."/>
            <person name="Menendez E."/>
            <person name="diCenzo G.C."/>
        </authorList>
    </citation>
    <scope>NUCLEOTIDE SEQUENCE [LARGE SCALE GENOMIC DNA]</scope>
    <source>
        <strain evidence="2 3">LMG 27395</strain>
    </source>
</reference>
<protein>
    <recommendedName>
        <fullName evidence="4">Nucleotide-diphospho-sugar transferase domain-containing protein</fullName>
    </recommendedName>
</protein>
<evidence type="ECO:0000256" key="1">
    <source>
        <dbReference type="SAM" id="MobiDB-lite"/>
    </source>
</evidence>
<dbReference type="EMBL" id="CP120371">
    <property type="protein sequence ID" value="WEX82850.1"/>
    <property type="molecule type" value="Genomic_DNA"/>
</dbReference>
<accession>A0ABY8CW34</accession>
<organism evidence="2 3">
    <name type="scientific">Sinorhizobium numidicum</name>
    <dbReference type="NCBI Taxonomy" id="680248"/>
    <lineage>
        <taxon>Bacteria</taxon>
        <taxon>Pseudomonadati</taxon>
        <taxon>Pseudomonadota</taxon>
        <taxon>Alphaproteobacteria</taxon>
        <taxon>Hyphomicrobiales</taxon>
        <taxon>Rhizobiaceae</taxon>
        <taxon>Sinorhizobium/Ensifer group</taxon>
        <taxon>Sinorhizobium</taxon>
    </lineage>
</organism>
<keyword evidence="3" id="KW-1185">Reference proteome</keyword>
<proteinExistence type="predicted"/>
<dbReference type="InterPro" id="IPR029044">
    <property type="entry name" value="Nucleotide-diphossugar_trans"/>
</dbReference>
<dbReference type="Gene3D" id="3.90.550.10">
    <property type="entry name" value="Spore Coat Polysaccharide Biosynthesis Protein SpsA, Chain A"/>
    <property type="match status" value="1"/>
</dbReference>
<name>A0ABY8CW34_9HYPH</name>
<feature type="region of interest" description="Disordered" evidence="1">
    <location>
        <begin position="1"/>
        <end position="20"/>
    </location>
</feature>
<gene>
    <name evidence="2" type="ORF">PYH38_005187</name>
</gene>
<dbReference type="RefSeq" id="WP_280733601.1">
    <property type="nucleotide sequence ID" value="NZ_CP120368.1"/>
</dbReference>
<sequence length="353" mass="39783">MSEEIKSTRPKRPGSEAFSPAEQYQKLSPCEITVFFAKCHLRAVVKPNNQQAHFFGAIMQNQKIRRKHSGFSRLRIWLSTARAVIDSSYGEERLTNFQARLGGRMPTGEEAKDLILAACDNNYFEKFAVSLLSSISAVPGTHAIHLHLLDPSEETITRAEALRKSYANVRLSYTIDSCTDIHSSNPTGIYYTAARFILAPLLLERGVKRLFIIDVDSVMNKSPWPIIDNMPEDTSAGFVFRPEKRRLWQKILANAVLFEADAVSQLFTKRLARALLMNVSRPQEYYVDQIIPHYLIERSGADTQSRIKSLPTSLMSLEYAEDAAFWTAKGADKHSEQFAIVQRAQLVVAQAVA</sequence>
<evidence type="ECO:0000313" key="2">
    <source>
        <dbReference type="EMBL" id="WEX82850.1"/>
    </source>
</evidence>
<dbReference type="Proteomes" id="UP001235547">
    <property type="component" value="Chromosome 1"/>
</dbReference>